<accession>A0A7D5PB67</accession>
<dbReference type="OrthoDB" id="378734at2157"/>
<name>A0A7D5PB67_9EURY</name>
<dbReference type="RefSeq" id="WP_179918513.1">
    <property type="nucleotide sequence ID" value="NZ_CP058909.1"/>
</dbReference>
<dbReference type="SUPFAM" id="SSF63393">
    <property type="entry name" value="RNA polymerase subunits"/>
    <property type="match status" value="1"/>
</dbReference>
<dbReference type="GeneID" id="56084587"/>
<dbReference type="KEGG" id="hpel:HZS54_18320"/>
<dbReference type="AlphaFoldDB" id="A0A7D5PB67"/>
<reference evidence="1 2" key="1">
    <citation type="submission" date="2020-07" db="EMBL/GenBank/DDBJ databases">
        <title>Halosimplex litoreum sp. nov. and Halosimplex rubrum sp. nov., isolated from different salt environments.</title>
        <authorList>
            <person name="Cui H."/>
        </authorList>
    </citation>
    <scope>NUCLEOTIDE SEQUENCE [LARGE SCALE GENOMIC DNA]</scope>
    <source>
        <strain evidence="1 2">R2</strain>
    </source>
</reference>
<evidence type="ECO:0008006" key="3">
    <source>
        <dbReference type="Google" id="ProtNLM"/>
    </source>
</evidence>
<evidence type="ECO:0000313" key="1">
    <source>
        <dbReference type="EMBL" id="QLH83464.1"/>
    </source>
</evidence>
<protein>
    <recommendedName>
        <fullName evidence="3">Rubrerythrin-like domain-containing protein</fullName>
    </recommendedName>
</protein>
<gene>
    <name evidence="1" type="ORF">HZS54_18320</name>
</gene>
<proteinExistence type="predicted"/>
<dbReference type="Proteomes" id="UP000509346">
    <property type="component" value="Chromosome"/>
</dbReference>
<evidence type="ECO:0000313" key="2">
    <source>
        <dbReference type="Proteomes" id="UP000509346"/>
    </source>
</evidence>
<dbReference type="EMBL" id="CP058909">
    <property type="protein sequence ID" value="QLH83464.1"/>
    <property type="molecule type" value="Genomic_DNA"/>
</dbReference>
<dbReference type="InterPro" id="IPR029040">
    <property type="entry name" value="RPABC4/Spt4"/>
</dbReference>
<sequence length="55" mass="5589">MADAPRPDSRVVYRCRACGLEFGVGAVGAVPCPRCGCIGDHERTGALAEATDGGP</sequence>
<organism evidence="1 2">
    <name type="scientific">Halosimplex pelagicum</name>
    <dbReference type="NCBI Taxonomy" id="869886"/>
    <lineage>
        <taxon>Archaea</taxon>
        <taxon>Methanobacteriati</taxon>
        <taxon>Methanobacteriota</taxon>
        <taxon>Stenosarchaea group</taxon>
        <taxon>Halobacteria</taxon>
        <taxon>Halobacteriales</taxon>
        <taxon>Haloarculaceae</taxon>
        <taxon>Halosimplex</taxon>
    </lineage>
</organism>
<keyword evidence="2" id="KW-1185">Reference proteome</keyword>